<keyword evidence="8" id="KW-0807">Transducer</keyword>
<organism evidence="12 13">
    <name type="scientific">Paraburkholderia kururiensis</name>
    <dbReference type="NCBI Taxonomy" id="984307"/>
    <lineage>
        <taxon>Bacteria</taxon>
        <taxon>Pseudomonadati</taxon>
        <taxon>Pseudomonadota</taxon>
        <taxon>Betaproteobacteria</taxon>
        <taxon>Burkholderiales</taxon>
        <taxon>Burkholderiaceae</taxon>
        <taxon>Paraburkholderia</taxon>
    </lineage>
</organism>
<gene>
    <name evidence="12" type="ORF">U0042_20840</name>
</gene>
<dbReference type="PRINTS" id="PR00260">
    <property type="entry name" value="CHEMTRNSDUCR"/>
</dbReference>
<dbReference type="InterPro" id="IPR004089">
    <property type="entry name" value="MCPsignal_dom"/>
</dbReference>
<dbReference type="InterPro" id="IPR004091">
    <property type="entry name" value="Chemotax_Me-accpt_rcpt_Me-site"/>
</dbReference>
<sequence length="654" mass="67691">MSRMSLNRKLWLSLAFVWLGLLGVGLWSAVETRGTMLAERKAGMANLVDAAQGVVNGYYTLAQAGKMSEADAQREALARLSTMRYGDAGYVFVMDSKPVVLMHPTLPQMVGKAAGDFKDPDGKLVYVSIVDAAKATGRGFTEYRGRLPHSETALPKIGYVVHFAPWDWNISTAVFVRDIDTTYYETLLTHLGAIVVIGVAISFAMLVVIRSVRKSLGGEPEDALRLAKHIARGDLSQSVHVRNGDSSSMMAAMRDMQDRLQRTIGEIRHSAESIAAATKQIAAGNGDLSQRTEQQAASLQETAASMEQLTATVKQNADNARQASGLANNASEIATKGHDVVNRVIGTMGEINDSSRQIADIIGVIEGIAFQTNILALNAAVEAARAGEQGRGFAVVAGEVRSLAQRSATAAKEIKQLIDASVERVNNGSSLVEQAGATMGEILQAVRRVTDIMGEIAAASEEQSSGIGQVGRAVTQMDEVTQQNAALVEEATAAAASLQDQAAKLREAVSAFRVDGAAASGRASAADGASTRDGAKAVNAKAAAPARAALPAPKRAEAGGSASAGKAAVASSAASIAPNASTVATADVASGRREHGQPAKARKAASAGAAASAAVTTPPLADTAAVAPAATAAVTPRATPRSAAVPADDDWTTF</sequence>
<evidence type="ECO:0000256" key="8">
    <source>
        <dbReference type="PROSITE-ProRule" id="PRU00284"/>
    </source>
</evidence>
<name>A0ABZ0WGQ1_9BURK</name>
<dbReference type="PROSITE" id="PS00538">
    <property type="entry name" value="CHEMOTAXIS_TRANSDUC_1"/>
    <property type="match status" value="1"/>
</dbReference>
<comment type="similarity">
    <text evidence="7">Belongs to the methyl-accepting chemotaxis (MCP) protein family.</text>
</comment>
<comment type="subcellular location">
    <subcellularLocation>
        <location evidence="1">Cell membrane</location>
        <topology evidence="1">Multi-pass membrane protein</topology>
    </subcellularLocation>
</comment>
<feature type="domain" description="Methyl-accepting transducer" evidence="10">
    <location>
        <begin position="270"/>
        <end position="499"/>
    </location>
</feature>
<evidence type="ECO:0000256" key="4">
    <source>
        <dbReference type="ARBA" id="ARBA00022692"/>
    </source>
</evidence>
<evidence type="ECO:0000256" key="6">
    <source>
        <dbReference type="ARBA" id="ARBA00023136"/>
    </source>
</evidence>
<keyword evidence="2" id="KW-1003">Cell membrane</keyword>
<dbReference type="PANTHER" id="PTHR43531:SF14">
    <property type="entry name" value="METHYL-ACCEPTING CHEMOTAXIS PROTEIN I-RELATED"/>
    <property type="match status" value="1"/>
</dbReference>
<evidence type="ECO:0000256" key="7">
    <source>
        <dbReference type="ARBA" id="ARBA00029447"/>
    </source>
</evidence>
<dbReference type="SMART" id="SM01049">
    <property type="entry name" value="Cache_2"/>
    <property type="match status" value="1"/>
</dbReference>
<dbReference type="PANTHER" id="PTHR43531">
    <property type="entry name" value="PROTEIN ICFG"/>
    <property type="match status" value="1"/>
</dbReference>
<dbReference type="SMART" id="SM00283">
    <property type="entry name" value="MA"/>
    <property type="match status" value="1"/>
</dbReference>
<evidence type="ECO:0000259" key="11">
    <source>
        <dbReference type="PROSITE" id="PS50885"/>
    </source>
</evidence>
<dbReference type="RefSeq" id="WP_114809342.1">
    <property type="nucleotide sequence ID" value="NZ_CP139965.1"/>
</dbReference>
<dbReference type="PROSITE" id="PS50111">
    <property type="entry name" value="CHEMOTAXIS_TRANSDUC_2"/>
    <property type="match status" value="1"/>
</dbReference>
<proteinExistence type="inferred from homology"/>
<protein>
    <submittedName>
        <fullName evidence="12">Methyl-accepting chemotaxis protein</fullName>
    </submittedName>
</protein>
<dbReference type="InterPro" id="IPR004090">
    <property type="entry name" value="Chemotax_Me-accpt_rcpt"/>
</dbReference>
<evidence type="ECO:0000259" key="10">
    <source>
        <dbReference type="PROSITE" id="PS50111"/>
    </source>
</evidence>
<dbReference type="Proteomes" id="UP001325479">
    <property type="component" value="Chromosome"/>
</dbReference>
<reference evidence="12 13" key="1">
    <citation type="submission" date="2023-12" db="EMBL/GenBank/DDBJ databases">
        <title>Genome sequencing and assembly of bacterial species from a model synthetic community.</title>
        <authorList>
            <person name="Hogle S.L."/>
        </authorList>
    </citation>
    <scope>NUCLEOTIDE SEQUENCE [LARGE SCALE GENOMIC DNA]</scope>
    <source>
        <strain evidence="12 13">HAMBI 2494</strain>
    </source>
</reference>
<dbReference type="InterPro" id="IPR003660">
    <property type="entry name" value="HAMP_dom"/>
</dbReference>
<evidence type="ECO:0000313" key="12">
    <source>
        <dbReference type="EMBL" id="WQD76522.1"/>
    </source>
</evidence>
<dbReference type="Pfam" id="PF17200">
    <property type="entry name" value="sCache_2"/>
    <property type="match status" value="1"/>
</dbReference>
<keyword evidence="13" id="KW-1185">Reference proteome</keyword>
<feature type="transmembrane region" description="Helical" evidence="9">
    <location>
        <begin position="187"/>
        <end position="209"/>
    </location>
</feature>
<evidence type="ECO:0000256" key="5">
    <source>
        <dbReference type="ARBA" id="ARBA00022989"/>
    </source>
</evidence>
<dbReference type="Pfam" id="PF00015">
    <property type="entry name" value="MCPsignal"/>
    <property type="match status" value="1"/>
</dbReference>
<evidence type="ECO:0000256" key="3">
    <source>
        <dbReference type="ARBA" id="ARBA00022481"/>
    </source>
</evidence>
<dbReference type="InterPro" id="IPR051310">
    <property type="entry name" value="MCP_chemotaxis"/>
</dbReference>
<evidence type="ECO:0000256" key="9">
    <source>
        <dbReference type="SAM" id="Phobius"/>
    </source>
</evidence>
<evidence type="ECO:0000256" key="2">
    <source>
        <dbReference type="ARBA" id="ARBA00022475"/>
    </source>
</evidence>
<dbReference type="PROSITE" id="PS50885">
    <property type="entry name" value="HAMP"/>
    <property type="match status" value="1"/>
</dbReference>
<dbReference type="EMBL" id="CP139965">
    <property type="protein sequence ID" value="WQD76522.1"/>
    <property type="molecule type" value="Genomic_DNA"/>
</dbReference>
<dbReference type="Gene3D" id="1.10.287.950">
    <property type="entry name" value="Methyl-accepting chemotaxis protein"/>
    <property type="match status" value="1"/>
</dbReference>
<dbReference type="SUPFAM" id="SSF58104">
    <property type="entry name" value="Methyl-accepting chemotaxis protein (MCP) signaling domain"/>
    <property type="match status" value="1"/>
</dbReference>
<evidence type="ECO:0000313" key="13">
    <source>
        <dbReference type="Proteomes" id="UP001325479"/>
    </source>
</evidence>
<keyword evidence="5 9" id="KW-1133">Transmembrane helix</keyword>
<dbReference type="InterPro" id="IPR033480">
    <property type="entry name" value="sCache_2"/>
</dbReference>
<keyword evidence="6 9" id="KW-0472">Membrane</keyword>
<feature type="domain" description="HAMP" evidence="11">
    <location>
        <begin position="225"/>
        <end position="265"/>
    </location>
</feature>
<evidence type="ECO:0000256" key="1">
    <source>
        <dbReference type="ARBA" id="ARBA00004651"/>
    </source>
</evidence>
<keyword evidence="3" id="KW-0488">Methylation</keyword>
<dbReference type="Gene3D" id="3.30.450.20">
    <property type="entry name" value="PAS domain"/>
    <property type="match status" value="1"/>
</dbReference>
<dbReference type="CDD" id="cd11386">
    <property type="entry name" value="MCP_signal"/>
    <property type="match status" value="1"/>
</dbReference>
<keyword evidence="4 9" id="KW-0812">Transmembrane</keyword>
<accession>A0ABZ0WGQ1</accession>